<dbReference type="PANTHER" id="PTHR10696:SF56">
    <property type="entry name" value="TAUD_TFDA-LIKE DOMAIN-CONTAINING PROTEIN"/>
    <property type="match status" value="1"/>
</dbReference>
<dbReference type="GO" id="GO:0051213">
    <property type="term" value="F:dioxygenase activity"/>
    <property type="evidence" value="ECO:0007669"/>
    <property type="project" value="UniProtKB-KW"/>
</dbReference>
<dbReference type="InterPro" id="IPR042098">
    <property type="entry name" value="TauD-like_sf"/>
</dbReference>
<evidence type="ECO:0000313" key="6">
    <source>
        <dbReference type="EMBL" id="MFI0912455.1"/>
    </source>
</evidence>
<gene>
    <name evidence="6" type="ORF">ACH4TF_18590</name>
</gene>
<keyword evidence="7" id="KW-1185">Reference proteome</keyword>
<sequence>MAVNGQRRNARLFKAHLVPGWDDDAGQVIADQLERTGLVTLTGLTSAQDIAGIAAQVMDTSPYQGEEPYGLHGICDTREHAHRIDGAVHTRGPVDLHTCGAALRWPPRLILLACVQKARKGGEVLLADSRALYVDLLRSRPDAAHALSLPRAAHFGLEAESFFAPVFKLLAGQLDAVRLRQDGFVRWPEHTQPYVPVLRSLLARHQQAITLRPGEAVLLDNARWLHGRTAFTGNRLFFRAEGAALIPTDGEVWPGVEPQ</sequence>
<feature type="domain" description="TauD/TfdA-like" evidence="5">
    <location>
        <begin position="21"/>
        <end position="240"/>
    </location>
</feature>
<dbReference type="EMBL" id="JBIRRB010000006">
    <property type="protein sequence ID" value="MFI0912455.1"/>
    <property type="molecule type" value="Genomic_DNA"/>
</dbReference>
<dbReference type="InterPro" id="IPR050411">
    <property type="entry name" value="AlphaKG_dependent_hydroxylases"/>
</dbReference>
<evidence type="ECO:0000259" key="5">
    <source>
        <dbReference type="Pfam" id="PF02668"/>
    </source>
</evidence>
<keyword evidence="6" id="KW-0223">Dioxygenase</keyword>
<dbReference type="Pfam" id="PF02668">
    <property type="entry name" value="TauD"/>
    <property type="match status" value="1"/>
</dbReference>
<dbReference type="SUPFAM" id="SSF51197">
    <property type="entry name" value="Clavaminate synthase-like"/>
    <property type="match status" value="1"/>
</dbReference>
<organism evidence="6 7">
    <name type="scientific">Streptomyces abikoensis</name>
    <dbReference type="NCBI Taxonomy" id="97398"/>
    <lineage>
        <taxon>Bacteria</taxon>
        <taxon>Bacillati</taxon>
        <taxon>Actinomycetota</taxon>
        <taxon>Actinomycetes</taxon>
        <taxon>Kitasatosporales</taxon>
        <taxon>Streptomycetaceae</taxon>
        <taxon>Streptomyces</taxon>
    </lineage>
</organism>
<keyword evidence="4" id="KW-0045">Antibiotic biosynthesis</keyword>
<comment type="cofactor">
    <cofactor evidence="1">
        <name>Fe(2+)</name>
        <dbReference type="ChEBI" id="CHEBI:29033"/>
    </cofactor>
</comment>
<proteinExistence type="predicted"/>
<dbReference type="Proteomes" id="UP001611162">
    <property type="component" value="Unassembled WGS sequence"/>
</dbReference>
<protein>
    <submittedName>
        <fullName evidence="6">TauD/TfdA family dioxygenase</fullName>
    </submittedName>
</protein>
<evidence type="ECO:0000313" key="7">
    <source>
        <dbReference type="Proteomes" id="UP001611162"/>
    </source>
</evidence>
<evidence type="ECO:0000256" key="3">
    <source>
        <dbReference type="ARBA" id="ARBA00023004"/>
    </source>
</evidence>
<evidence type="ECO:0000256" key="1">
    <source>
        <dbReference type="ARBA" id="ARBA00001954"/>
    </source>
</evidence>
<dbReference type="InterPro" id="IPR003819">
    <property type="entry name" value="TauD/TfdA-like"/>
</dbReference>
<name>A0ABW7T4L7_9ACTN</name>
<reference evidence="6 7" key="1">
    <citation type="submission" date="2024-10" db="EMBL/GenBank/DDBJ databases">
        <title>The Natural Products Discovery Center: Release of the First 8490 Sequenced Strains for Exploring Actinobacteria Biosynthetic Diversity.</title>
        <authorList>
            <person name="Kalkreuter E."/>
            <person name="Kautsar S.A."/>
            <person name="Yang D."/>
            <person name="Bader C.D."/>
            <person name="Teijaro C.N."/>
            <person name="Fluegel L."/>
            <person name="Davis C.M."/>
            <person name="Simpson J.R."/>
            <person name="Lauterbach L."/>
            <person name="Steele A.D."/>
            <person name="Gui C."/>
            <person name="Meng S."/>
            <person name="Li G."/>
            <person name="Viehrig K."/>
            <person name="Ye F."/>
            <person name="Su P."/>
            <person name="Kiefer A.F."/>
            <person name="Nichols A."/>
            <person name="Cepeda A.J."/>
            <person name="Yan W."/>
            <person name="Fan B."/>
            <person name="Jiang Y."/>
            <person name="Adhikari A."/>
            <person name="Zheng C.-J."/>
            <person name="Schuster L."/>
            <person name="Cowan T.M."/>
            <person name="Smanski M.J."/>
            <person name="Chevrette M.G."/>
            <person name="De Carvalho L.P.S."/>
            <person name="Shen B."/>
        </authorList>
    </citation>
    <scope>NUCLEOTIDE SEQUENCE [LARGE SCALE GENOMIC DNA]</scope>
    <source>
        <strain evidence="6 7">NPDC020979</strain>
    </source>
</reference>
<dbReference type="PANTHER" id="PTHR10696">
    <property type="entry name" value="GAMMA-BUTYROBETAINE HYDROXYLASE-RELATED"/>
    <property type="match status" value="1"/>
</dbReference>
<accession>A0ABW7T4L7</accession>
<dbReference type="RefSeq" id="WP_397613340.1">
    <property type="nucleotide sequence ID" value="NZ_JBIRRB010000006.1"/>
</dbReference>
<dbReference type="Gene3D" id="3.60.130.10">
    <property type="entry name" value="Clavaminate synthase-like"/>
    <property type="match status" value="1"/>
</dbReference>
<keyword evidence="2" id="KW-0560">Oxidoreductase</keyword>
<keyword evidence="3" id="KW-0408">Iron</keyword>
<comment type="caution">
    <text evidence="6">The sequence shown here is derived from an EMBL/GenBank/DDBJ whole genome shotgun (WGS) entry which is preliminary data.</text>
</comment>
<evidence type="ECO:0000256" key="4">
    <source>
        <dbReference type="ARBA" id="ARBA00023194"/>
    </source>
</evidence>
<evidence type="ECO:0000256" key="2">
    <source>
        <dbReference type="ARBA" id="ARBA00023002"/>
    </source>
</evidence>